<gene>
    <name evidence="2" type="ORF">HHL28_01070</name>
</gene>
<feature type="region of interest" description="Disordered" evidence="1">
    <location>
        <begin position="43"/>
        <end position="145"/>
    </location>
</feature>
<organism evidence="2 3">
    <name type="scientific">Aerophototrophica crusticola</name>
    <dbReference type="NCBI Taxonomy" id="1709002"/>
    <lineage>
        <taxon>Bacteria</taxon>
        <taxon>Pseudomonadati</taxon>
        <taxon>Pseudomonadota</taxon>
        <taxon>Alphaproteobacteria</taxon>
        <taxon>Rhodospirillales</taxon>
        <taxon>Rhodospirillaceae</taxon>
        <taxon>Aerophototrophica</taxon>
    </lineage>
</organism>
<protein>
    <submittedName>
        <fullName evidence="2">Uncharacterized protein</fullName>
    </submittedName>
</protein>
<feature type="compositionally biased region" description="Pro residues" evidence="1">
    <location>
        <begin position="130"/>
        <end position="145"/>
    </location>
</feature>
<sequence>MTEPLHPCPEPLPPARPAERWPAEGFMLGLFALLLALVGGQGLGPAGPLSLEGPRAAASDGAEAGRALAVATATAESRREVPPAPPSGPDATLPAGDHTFAPALPAATPWPATPDLVPDRCARARASPPGRLPFPMPEAPGPAEP</sequence>
<evidence type="ECO:0000313" key="2">
    <source>
        <dbReference type="EMBL" id="QJE71887.1"/>
    </source>
</evidence>
<dbReference type="EMBL" id="CP051775">
    <property type="protein sequence ID" value="QJE71887.1"/>
    <property type="molecule type" value="Genomic_DNA"/>
</dbReference>
<dbReference type="Proteomes" id="UP000501891">
    <property type="component" value="Chromosome"/>
</dbReference>
<keyword evidence="3" id="KW-1185">Reference proteome</keyword>
<dbReference type="KEGG" id="acru:HHL28_01070"/>
<accession>A0A858R3C6</accession>
<feature type="compositionally biased region" description="Low complexity" evidence="1">
    <location>
        <begin position="46"/>
        <end position="75"/>
    </location>
</feature>
<evidence type="ECO:0000313" key="3">
    <source>
        <dbReference type="Proteomes" id="UP000501891"/>
    </source>
</evidence>
<evidence type="ECO:0000256" key="1">
    <source>
        <dbReference type="SAM" id="MobiDB-lite"/>
    </source>
</evidence>
<feature type="compositionally biased region" description="Low complexity" evidence="1">
    <location>
        <begin position="101"/>
        <end position="114"/>
    </location>
</feature>
<reference evidence="2" key="1">
    <citation type="submission" date="2020-04" db="EMBL/GenBank/DDBJ databases">
        <title>A desert anoxygenic phototrophic bacterium fixes CO2 using RubisCO under aerobic conditions.</title>
        <authorList>
            <person name="Tang K."/>
        </authorList>
    </citation>
    <scope>NUCLEOTIDE SEQUENCE [LARGE SCALE GENOMIC DNA]</scope>
    <source>
        <strain evidence="2">MIMtkB3</strain>
    </source>
</reference>
<proteinExistence type="predicted"/>
<name>A0A858R3C6_9PROT</name>
<dbReference type="AlphaFoldDB" id="A0A858R3C6"/>